<proteinExistence type="predicted"/>
<keyword evidence="1" id="KW-0472">Membrane</keyword>
<sequence length="180" mass="19671">MTKPNPSFSPRRISTSYGCTAEEAPAAVFVVPFGGWEDVVAVAVATTVFPLAPAPTPPPPPLPMPEVEPLPELTVLREFWLPCGVRFPISSVRLGAWVLLWCEDAGDGGTSPSDLTRRDRSIRIWAFHIIPQFISCTAAQGRRLRGQTGNRRCTNVWAAITGPKLSILSIMFIGLFYFAC</sequence>
<dbReference type="EMBL" id="JAHRIN010077973">
    <property type="protein sequence ID" value="MEQ2218983.1"/>
    <property type="molecule type" value="Genomic_DNA"/>
</dbReference>
<feature type="transmembrane region" description="Helical" evidence="1">
    <location>
        <begin position="156"/>
        <end position="179"/>
    </location>
</feature>
<organism evidence="2 3">
    <name type="scientific">Xenoophorus captivus</name>
    <dbReference type="NCBI Taxonomy" id="1517983"/>
    <lineage>
        <taxon>Eukaryota</taxon>
        <taxon>Metazoa</taxon>
        <taxon>Chordata</taxon>
        <taxon>Craniata</taxon>
        <taxon>Vertebrata</taxon>
        <taxon>Euteleostomi</taxon>
        <taxon>Actinopterygii</taxon>
        <taxon>Neopterygii</taxon>
        <taxon>Teleostei</taxon>
        <taxon>Neoteleostei</taxon>
        <taxon>Acanthomorphata</taxon>
        <taxon>Ovalentaria</taxon>
        <taxon>Atherinomorphae</taxon>
        <taxon>Cyprinodontiformes</taxon>
        <taxon>Goodeidae</taxon>
        <taxon>Xenoophorus</taxon>
    </lineage>
</organism>
<evidence type="ECO:0000313" key="3">
    <source>
        <dbReference type="Proteomes" id="UP001434883"/>
    </source>
</evidence>
<dbReference type="Proteomes" id="UP001434883">
    <property type="component" value="Unassembled WGS sequence"/>
</dbReference>
<comment type="caution">
    <text evidence="2">The sequence shown here is derived from an EMBL/GenBank/DDBJ whole genome shotgun (WGS) entry which is preliminary data.</text>
</comment>
<keyword evidence="1" id="KW-0812">Transmembrane</keyword>
<gene>
    <name evidence="2" type="ORF">XENOCAPTIV_010880</name>
</gene>
<evidence type="ECO:0000313" key="2">
    <source>
        <dbReference type="EMBL" id="MEQ2218983.1"/>
    </source>
</evidence>
<name>A0ABV0SGY5_9TELE</name>
<reference evidence="2 3" key="1">
    <citation type="submission" date="2021-06" db="EMBL/GenBank/DDBJ databases">
        <authorList>
            <person name="Palmer J.M."/>
        </authorList>
    </citation>
    <scope>NUCLEOTIDE SEQUENCE [LARGE SCALE GENOMIC DNA]</scope>
    <source>
        <strain evidence="2 3">XC_2019</strain>
        <tissue evidence="2">Muscle</tissue>
    </source>
</reference>
<keyword evidence="1" id="KW-1133">Transmembrane helix</keyword>
<accession>A0ABV0SGY5</accession>
<protein>
    <submittedName>
        <fullName evidence="2">Uncharacterized protein</fullName>
    </submittedName>
</protein>
<evidence type="ECO:0000256" key="1">
    <source>
        <dbReference type="SAM" id="Phobius"/>
    </source>
</evidence>
<keyword evidence="3" id="KW-1185">Reference proteome</keyword>